<evidence type="ECO:0000256" key="1">
    <source>
        <dbReference type="SAM" id="Phobius"/>
    </source>
</evidence>
<protein>
    <submittedName>
        <fullName evidence="2">Cyanoexosortase A system-associated protein</fullName>
    </submittedName>
</protein>
<evidence type="ECO:0000313" key="2">
    <source>
        <dbReference type="EMBL" id="MBE9040089.1"/>
    </source>
</evidence>
<accession>A0A928Z822</accession>
<dbReference type="NCBIfam" id="TIGR04153">
    <property type="entry name" value="cyanosortA_assc"/>
    <property type="match status" value="1"/>
</dbReference>
<dbReference type="AlphaFoldDB" id="A0A928Z822"/>
<gene>
    <name evidence="2" type="ORF">IQ235_04690</name>
</gene>
<name>A0A928Z822_9CYAN</name>
<dbReference type="EMBL" id="JADEXN010000054">
    <property type="protein sequence ID" value="MBE9040089.1"/>
    <property type="molecule type" value="Genomic_DNA"/>
</dbReference>
<keyword evidence="1" id="KW-0812">Transmembrane</keyword>
<evidence type="ECO:0000313" key="3">
    <source>
        <dbReference type="Proteomes" id="UP000621799"/>
    </source>
</evidence>
<dbReference type="Proteomes" id="UP000621799">
    <property type="component" value="Unassembled WGS sequence"/>
</dbReference>
<feature type="transmembrane region" description="Helical" evidence="1">
    <location>
        <begin position="20"/>
        <end position="39"/>
    </location>
</feature>
<keyword evidence="3" id="KW-1185">Reference proteome</keyword>
<dbReference type="RefSeq" id="WP_264320347.1">
    <property type="nucleotide sequence ID" value="NZ_JADEXN010000054.1"/>
</dbReference>
<keyword evidence="1" id="KW-1133">Transmembrane helix</keyword>
<dbReference type="InterPro" id="IPR026411">
    <property type="entry name" value="Cyanosort_A_assoc"/>
</dbReference>
<organism evidence="2 3">
    <name type="scientific">Zarconia navalis LEGE 11467</name>
    <dbReference type="NCBI Taxonomy" id="1828826"/>
    <lineage>
        <taxon>Bacteria</taxon>
        <taxon>Bacillati</taxon>
        <taxon>Cyanobacteriota</taxon>
        <taxon>Cyanophyceae</taxon>
        <taxon>Oscillatoriophycideae</taxon>
        <taxon>Oscillatoriales</taxon>
        <taxon>Oscillatoriales incertae sedis</taxon>
        <taxon>Zarconia</taxon>
        <taxon>Zarconia navalis</taxon>
    </lineage>
</organism>
<proteinExistence type="predicted"/>
<keyword evidence="1" id="KW-0472">Membrane</keyword>
<reference evidence="2" key="1">
    <citation type="submission" date="2020-10" db="EMBL/GenBank/DDBJ databases">
        <authorList>
            <person name="Castelo-Branco R."/>
            <person name="Eusebio N."/>
            <person name="Adriana R."/>
            <person name="Vieira A."/>
            <person name="Brugerolle De Fraissinette N."/>
            <person name="Rezende De Castro R."/>
            <person name="Schneider M.P."/>
            <person name="Vasconcelos V."/>
            <person name="Leao P.N."/>
        </authorList>
    </citation>
    <scope>NUCLEOTIDE SEQUENCE</scope>
    <source>
        <strain evidence="2">LEGE 11467</strain>
    </source>
</reference>
<comment type="caution">
    <text evidence="2">The sequence shown here is derived from an EMBL/GenBank/DDBJ whole genome shotgun (WGS) entry which is preliminary data.</text>
</comment>
<sequence length="239" mass="27469">MDELKPSATPSNPLWKKLRLPIAIFELGLVSLLFVRILFDPALGQRKPLEFPPSVPLTNWESSQSERLKGIATSDNEYEYGSTILGGMRYQYTRDRLPLDIDLRYVVDTKGEVDVFLRKHSSLASSTTPVSLRLANQSGVGSYALLADGDRAYLSACINPRGNSTYTREEYRHNQDIYDAQLGRVPAWLFRREKWRDDRCLWTLMSMPLSESDPEATQKILEQAWFEWYGRWSANFPPL</sequence>